<dbReference type="RefSeq" id="WP_168189433.1">
    <property type="nucleotide sequence ID" value="NZ_CP019082.1"/>
</dbReference>
<evidence type="ECO:0000256" key="1">
    <source>
        <dbReference type="SAM" id="Phobius"/>
    </source>
</evidence>
<evidence type="ECO:0000313" key="2">
    <source>
        <dbReference type="EMBL" id="APW62964.1"/>
    </source>
</evidence>
<organism evidence="2 3">
    <name type="scientific">Paludisphaera borealis</name>
    <dbReference type="NCBI Taxonomy" id="1387353"/>
    <lineage>
        <taxon>Bacteria</taxon>
        <taxon>Pseudomonadati</taxon>
        <taxon>Planctomycetota</taxon>
        <taxon>Planctomycetia</taxon>
        <taxon>Isosphaerales</taxon>
        <taxon>Isosphaeraceae</taxon>
        <taxon>Paludisphaera</taxon>
    </lineage>
</organism>
<keyword evidence="1" id="KW-1133">Transmembrane helix</keyword>
<keyword evidence="3" id="KW-1185">Reference proteome</keyword>
<name>A0A1U7CVJ3_9BACT</name>
<evidence type="ECO:0000313" key="3">
    <source>
        <dbReference type="Proteomes" id="UP000186309"/>
    </source>
</evidence>
<reference evidence="3" key="1">
    <citation type="submission" date="2016-12" db="EMBL/GenBank/DDBJ databases">
        <title>Comparative genomics of four Isosphaeraceae planctomycetes: a common pool of plasmids and glycoside hydrolase genes.</title>
        <authorList>
            <person name="Ivanova A."/>
        </authorList>
    </citation>
    <scope>NUCLEOTIDE SEQUENCE [LARGE SCALE GENOMIC DNA]</scope>
    <source>
        <strain evidence="3">PX4</strain>
    </source>
</reference>
<keyword evidence="1" id="KW-0472">Membrane</keyword>
<sequence length="58" mass="6578">MNSLMPGQHASLSRWPHEERTVPHKGLLIAGVVVVGLGLLAWTYLGSDFKRYMKIQRM</sequence>
<gene>
    <name evidence="2" type="ORF">BSF38_04522</name>
</gene>
<accession>A0A1U7CVJ3</accession>
<dbReference type="AlphaFoldDB" id="A0A1U7CVJ3"/>
<proteinExistence type="predicted"/>
<protein>
    <submittedName>
        <fullName evidence="2">Uncharacterized protein</fullName>
    </submittedName>
</protein>
<dbReference type="STRING" id="1387353.BSF38_04522"/>
<dbReference type="Proteomes" id="UP000186309">
    <property type="component" value="Chromosome"/>
</dbReference>
<keyword evidence="1" id="KW-0812">Transmembrane</keyword>
<dbReference type="EMBL" id="CP019082">
    <property type="protein sequence ID" value="APW62964.1"/>
    <property type="molecule type" value="Genomic_DNA"/>
</dbReference>
<feature type="transmembrane region" description="Helical" evidence="1">
    <location>
        <begin position="26"/>
        <end position="45"/>
    </location>
</feature>
<dbReference type="KEGG" id="pbor:BSF38_04522"/>